<dbReference type="Proteomes" id="UP001420932">
    <property type="component" value="Unassembled WGS sequence"/>
</dbReference>
<protein>
    <submittedName>
        <fullName evidence="1">Uncharacterized protein</fullName>
    </submittedName>
</protein>
<comment type="caution">
    <text evidence="1">The sequence shown here is derived from an EMBL/GenBank/DDBJ whole genome shotgun (WGS) entry which is preliminary data.</text>
</comment>
<name>A0AAP0E361_9MAGN</name>
<dbReference type="AlphaFoldDB" id="A0AAP0E361"/>
<reference evidence="1 2" key="1">
    <citation type="submission" date="2024-01" db="EMBL/GenBank/DDBJ databases">
        <title>Genome assemblies of Stephania.</title>
        <authorList>
            <person name="Yang L."/>
        </authorList>
    </citation>
    <scope>NUCLEOTIDE SEQUENCE [LARGE SCALE GENOMIC DNA]</scope>
    <source>
        <strain evidence="1">YNDBR</strain>
        <tissue evidence="1">Leaf</tissue>
    </source>
</reference>
<organism evidence="1 2">
    <name type="scientific">Stephania yunnanensis</name>
    <dbReference type="NCBI Taxonomy" id="152371"/>
    <lineage>
        <taxon>Eukaryota</taxon>
        <taxon>Viridiplantae</taxon>
        <taxon>Streptophyta</taxon>
        <taxon>Embryophyta</taxon>
        <taxon>Tracheophyta</taxon>
        <taxon>Spermatophyta</taxon>
        <taxon>Magnoliopsida</taxon>
        <taxon>Ranunculales</taxon>
        <taxon>Menispermaceae</taxon>
        <taxon>Menispermoideae</taxon>
        <taxon>Cissampelideae</taxon>
        <taxon>Stephania</taxon>
    </lineage>
</organism>
<keyword evidence="2" id="KW-1185">Reference proteome</keyword>
<evidence type="ECO:0000313" key="2">
    <source>
        <dbReference type="Proteomes" id="UP001420932"/>
    </source>
</evidence>
<dbReference type="EMBL" id="JBBNAF010000045">
    <property type="protein sequence ID" value="KAK9081818.1"/>
    <property type="molecule type" value="Genomic_DNA"/>
</dbReference>
<accession>A0AAP0E361</accession>
<sequence>MGQMGEDILVASAHDMVKRLISLGIDEIGLIRGVEKEVKTCPLVHFQKK</sequence>
<gene>
    <name evidence="1" type="ORF">Syun_031034</name>
</gene>
<evidence type="ECO:0000313" key="1">
    <source>
        <dbReference type="EMBL" id="KAK9081818.1"/>
    </source>
</evidence>
<proteinExistence type="predicted"/>